<dbReference type="CDD" id="cd03789">
    <property type="entry name" value="GT9_LPS_heptosyltransferase"/>
    <property type="match status" value="1"/>
</dbReference>
<keyword evidence="2" id="KW-0808">Transferase</keyword>
<reference evidence="4" key="1">
    <citation type="submission" date="2021-01" db="EMBL/GenBank/DDBJ databases">
        <title>Genome public.</title>
        <authorList>
            <person name="Liu C."/>
            <person name="Sun Q."/>
        </authorList>
    </citation>
    <scope>NUCLEOTIDE SEQUENCE [LARGE SCALE GENOMIC DNA]</scope>
    <source>
        <strain evidence="4">CGMCC 1.18722</strain>
    </source>
</reference>
<evidence type="ECO:0000256" key="2">
    <source>
        <dbReference type="ARBA" id="ARBA00022679"/>
    </source>
</evidence>
<evidence type="ECO:0000256" key="1">
    <source>
        <dbReference type="ARBA" id="ARBA00022676"/>
    </source>
</evidence>
<evidence type="ECO:0000313" key="4">
    <source>
        <dbReference type="Proteomes" id="UP000638570"/>
    </source>
</evidence>
<gene>
    <name evidence="3" type="ORF">JKV55_02125</name>
</gene>
<evidence type="ECO:0000313" key="3">
    <source>
        <dbReference type="EMBL" id="MBL1376130.1"/>
    </source>
</evidence>
<keyword evidence="1" id="KW-0328">Glycosyltransferase</keyword>
<dbReference type="RefSeq" id="WP_202082100.1">
    <property type="nucleotide sequence ID" value="NZ_JAERTZ010000004.1"/>
</dbReference>
<dbReference type="PANTHER" id="PTHR30160">
    <property type="entry name" value="TETRAACYLDISACCHARIDE 4'-KINASE-RELATED"/>
    <property type="match status" value="1"/>
</dbReference>
<dbReference type="SUPFAM" id="SSF53756">
    <property type="entry name" value="UDP-Glycosyltransferase/glycogen phosphorylase"/>
    <property type="match status" value="1"/>
</dbReference>
<name>A0ABS1QMP9_9GAMM</name>
<dbReference type="Gene3D" id="3.40.50.2000">
    <property type="entry name" value="Glycogen Phosphorylase B"/>
    <property type="match status" value="2"/>
</dbReference>
<dbReference type="InterPro" id="IPR002201">
    <property type="entry name" value="Glyco_trans_9"/>
</dbReference>
<accession>A0ABS1QMP9</accession>
<protein>
    <submittedName>
        <fullName evidence="3">Glycosyltransferase family 9 protein</fullName>
    </submittedName>
</protein>
<organism evidence="3 4">
    <name type="scientific">Zobellella iuensis</name>
    <dbReference type="NCBI Taxonomy" id="2803811"/>
    <lineage>
        <taxon>Bacteria</taxon>
        <taxon>Pseudomonadati</taxon>
        <taxon>Pseudomonadota</taxon>
        <taxon>Gammaproteobacteria</taxon>
        <taxon>Aeromonadales</taxon>
        <taxon>Aeromonadaceae</taxon>
        <taxon>Zobellella</taxon>
    </lineage>
</organism>
<sequence>MLKKWISSLQLARDIWRRKLGIWLFDRQGVAFKPDGVLKRVVLVRWDAKWGDSIVSSFIFREWRRSYPDIRLDVITTPNMSALFRKYFSADHVYEIRKRPSYGELNQLAAELGEMDLLVHLSNALKMKDIFFMSRVKSRAIAGLDEQVGLVNLTLGRSGRGKHFSEKFRLLLERTGADIESTSYIVPDDIEAQRKVDVFLASLDKPLLVFNPYGSGQSRQLNQEKIGEILGVLLRQREDIHVVILTTPEKKGEVENICHGHERVFYYPDTKSIYDSIAIMRRADWVISVDTATVHIAVGLGKKLLAFYNPDDENFAEWGPNDNDTLVLFSSPHVPPDMNRLSQEHYTPLLRQLLR</sequence>
<dbReference type="InterPro" id="IPR051199">
    <property type="entry name" value="LPS_LOS_Heptosyltrfase"/>
</dbReference>
<dbReference type="PANTHER" id="PTHR30160:SF15">
    <property type="entry name" value="GLYCOSYLTRANSFERASE HI_0523-RELATED"/>
    <property type="match status" value="1"/>
</dbReference>
<dbReference type="Pfam" id="PF01075">
    <property type="entry name" value="Glyco_transf_9"/>
    <property type="match status" value="1"/>
</dbReference>
<proteinExistence type="predicted"/>
<keyword evidence="4" id="KW-1185">Reference proteome</keyword>
<comment type="caution">
    <text evidence="3">The sequence shown here is derived from an EMBL/GenBank/DDBJ whole genome shotgun (WGS) entry which is preliminary data.</text>
</comment>
<dbReference type="EMBL" id="JAERTZ010000004">
    <property type="protein sequence ID" value="MBL1376130.1"/>
    <property type="molecule type" value="Genomic_DNA"/>
</dbReference>
<dbReference type="Proteomes" id="UP000638570">
    <property type="component" value="Unassembled WGS sequence"/>
</dbReference>